<comment type="caution">
    <text evidence="2">The sequence shown here is derived from an EMBL/GenBank/DDBJ whole genome shotgun (WGS) entry which is preliminary data.</text>
</comment>
<dbReference type="EMBL" id="JAUIRO010000002">
    <property type="protein sequence ID" value="KAK0727260.1"/>
    <property type="molecule type" value="Genomic_DNA"/>
</dbReference>
<gene>
    <name evidence="2" type="ORF">B0T26DRAFT_125355</name>
</gene>
<keyword evidence="1" id="KW-0472">Membrane</keyword>
<dbReference type="AlphaFoldDB" id="A0AA40B445"/>
<accession>A0AA40B445</accession>
<feature type="transmembrane region" description="Helical" evidence="1">
    <location>
        <begin position="42"/>
        <end position="61"/>
    </location>
</feature>
<dbReference type="GeneID" id="85316615"/>
<keyword evidence="1" id="KW-0812">Transmembrane</keyword>
<evidence type="ECO:0000313" key="3">
    <source>
        <dbReference type="Proteomes" id="UP001172101"/>
    </source>
</evidence>
<keyword evidence="3" id="KW-1185">Reference proteome</keyword>
<protein>
    <submittedName>
        <fullName evidence="2">Uncharacterized protein</fullName>
    </submittedName>
</protein>
<reference evidence="2" key="1">
    <citation type="submission" date="2023-06" db="EMBL/GenBank/DDBJ databases">
        <title>Genome-scale phylogeny and comparative genomics of the fungal order Sordariales.</title>
        <authorList>
            <consortium name="Lawrence Berkeley National Laboratory"/>
            <person name="Hensen N."/>
            <person name="Bonometti L."/>
            <person name="Westerberg I."/>
            <person name="Brannstrom I.O."/>
            <person name="Guillou S."/>
            <person name="Cros-Aarteil S."/>
            <person name="Calhoun S."/>
            <person name="Haridas S."/>
            <person name="Kuo A."/>
            <person name="Mondo S."/>
            <person name="Pangilinan J."/>
            <person name="Riley R."/>
            <person name="LaButti K."/>
            <person name="Andreopoulos B."/>
            <person name="Lipzen A."/>
            <person name="Chen C."/>
            <person name="Yanf M."/>
            <person name="Daum C."/>
            <person name="Ng V."/>
            <person name="Clum A."/>
            <person name="Steindorff A."/>
            <person name="Ohm R."/>
            <person name="Martin F."/>
            <person name="Silar P."/>
            <person name="Natvig D."/>
            <person name="Lalanne C."/>
            <person name="Gautier V."/>
            <person name="Ament-velasquez S.L."/>
            <person name="Kruys A."/>
            <person name="Hutchinson M.I."/>
            <person name="Powell A.J."/>
            <person name="Barry K."/>
            <person name="Miller A.N."/>
            <person name="Grigoriev I.V."/>
            <person name="Debuchy R."/>
            <person name="Gladieux P."/>
            <person name="Thoren M.H."/>
            <person name="Johannesson H."/>
        </authorList>
    </citation>
    <scope>NUCLEOTIDE SEQUENCE</scope>
    <source>
        <strain evidence="2">SMH2392-1A</strain>
    </source>
</reference>
<organism evidence="2 3">
    <name type="scientific">Lasiosphaeria miniovina</name>
    <dbReference type="NCBI Taxonomy" id="1954250"/>
    <lineage>
        <taxon>Eukaryota</taxon>
        <taxon>Fungi</taxon>
        <taxon>Dikarya</taxon>
        <taxon>Ascomycota</taxon>
        <taxon>Pezizomycotina</taxon>
        <taxon>Sordariomycetes</taxon>
        <taxon>Sordariomycetidae</taxon>
        <taxon>Sordariales</taxon>
        <taxon>Lasiosphaeriaceae</taxon>
        <taxon>Lasiosphaeria</taxon>
    </lineage>
</organism>
<keyword evidence="1" id="KW-1133">Transmembrane helix</keyword>
<name>A0AA40B445_9PEZI</name>
<dbReference type="RefSeq" id="XP_060300116.1">
    <property type="nucleotide sequence ID" value="XM_060433344.1"/>
</dbReference>
<dbReference type="Proteomes" id="UP001172101">
    <property type="component" value="Unassembled WGS sequence"/>
</dbReference>
<proteinExistence type="predicted"/>
<evidence type="ECO:0000256" key="1">
    <source>
        <dbReference type="SAM" id="Phobius"/>
    </source>
</evidence>
<evidence type="ECO:0000313" key="2">
    <source>
        <dbReference type="EMBL" id="KAK0727260.1"/>
    </source>
</evidence>
<sequence>MRVWYVLRTLSSLSSVSGQVLPQPKISHGSRSQLCTVQYLRLHLGHSILGVSFTLLLSAFYTSSYPYVGRFTTRGSGGILVSMSFLCPIYGNSEVLTGQSRER</sequence>